<sequence>MSYTKFFSKYKKEEVIVYNQIMDGDPIVSVSVVTYQHKKFIEKCLNGILNQKTNFLYEILLGEDHSSDGTRDICIWYAEKYPEKIRLFLHNRKNNIKINGSTTGRFNFLYNLNAARGKYIAICEGDDYWTDPLKLQKQVDFLEKYTKYSYCAHNSKRLKDGELIANPLKSHTITFNNHIYSNYINTCTLIFRKDCISNMPKILQLGDAIDWGIQLWALKKSDGFFLEDDMAVYRVHQGGRWNQLSAKEMCKRGVKILKQFRKIFKEKEDKHHIEKAIKKRRNDFGY</sequence>
<dbReference type="AlphaFoldDB" id="A0A2T6AJY5"/>
<feature type="domain" description="Glycosyltransferase 2-like" evidence="1">
    <location>
        <begin position="29"/>
        <end position="168"/>
    </location>
</feature>
<reference evidence="2 3" key="1">
    <citation type="submission" date="2018-04" db="EMBL/GenBank/DDBJ databases">
        <title>Genomic Encyclopedia of Archaeal and Bacterial Type Strains, Phase II (KMG-II): from individual species to whole genera.</title>
        <authorList>
            <person name="Goeker M."/>
        </authorList>
    </citation>
    <scope>NUCLEOTIDE SEQUENCE [LARGE SCALE GENOMIC DNA]</scope>
    <source>
        <strain evidence="2 3">DSM 23082</strain>
    </source>
</reference>
<protein>
    <submittedName>
        <fullName evidence="2">Glycosyl transferase family 2</fullName>
    </submittedName>
</protein>
<dbReference type="RefSeq" id="WP_108170067.1">
    <property type="nucleotide sequence ID" value="NZ_QBKQ01000001.1"/>
</dbReference>
<dbReference type="Gene3D" id="3.90.550.10">
    <property type="entry name" value="Spore Coat Polysaccharide Biosynthesis Protein SpsA, Chain A"/>
    <property type="match status" value="1"/>
</dbReference>
<keyword evidence="3" id="KW-1185">Reference proteome</keyword>
<gene>
    <name evidence="2" type="ORF">C8P64_0056</name>
</gene>
<organism evidence="2 3">
    <name type="scientific">Christiangramia gaetbulicola</name>
    <dbReference type="NCBI Taxonomy" id="703340"/>
    <lineage>
        <taxon>Bacteria</taxon>
        <taxon>Pseudomonadati</taxon>
        <taxon>Bacteroidota</taxon>
        <taxon>Flavobacteriia</taxon>
        <taxon>Flavobacteriales</taxon>
        <taxon>Flavobacteriaceae</taxon>
        <taxon>Christiangramia</taxon>
    </lineage>
</organism>
<dbReference type="Pfam" id="PF00535">
    <property type="entry name" value="Glycos_transf_2"/>
    <property type="match status" value="1"/>
</dbReference>
<proteinExistence type="predicted"/>
<dbReference type="EMBL" id="QBKQ01000001">
    <property type="protein sequence ID" value="PTX44086.1"/>
    <property type="molecule type" value="Genomic_DNA"/>
</dbReference>
<evidence type="ECO:0000313" key="3">
    <source>
        <dbReference type="Proteomes" id="UP000244174"/>
    </source>
</evidence>
<dbReference type="OrthoDB" id="199095at2"/>
<dbReference type="Proteomes" id="UP000244174">
    <property type="component" value="Unassembled WGS sequence"/>
</dbReference>
<dbReference type="GO" id="GO:0016758">
    <property type="term" value="F:hexosyltransferase activity"/>
    <property type="evidence" value="ECO:0007669"/>
    <property type="project" value="UniProtKB-ARBA"/>
</dbReference>
<keyword evidence="2" id="KW-0808">Transferase</keyword>
<evidence type="ECO:0000313" key="2">
    <source>
        <dbReference type="EMBL" id="PTX44086.1"/>
    </source>
</evidence>
<dbReference type="InterPro" id="IPR029044">
    <property type="entry name" value="Nucleotide-diphossugar_trans"/>
</dbReference>
<accession>A0A2T6AJY5</accession>
<name>A0A2T6AJY5_9FLAO</name>
<dbReference type="PANTHER" id="PTHR22916">
    <property type="entry name" value="GLYCOSYLTRANSFERASE"/>
    <property type="match status" value="1"/>
</dbReference>
<dbReference type="PANTHER" id="PTHR22916:SF3">
    <property type="entry name" value="UDP-GLCNAC:BETAGAL BETA-1,3-N-ACETYLGLUCOSAMINYLTRANSFERASE-LIKE PROTEIN 1"/>
    <property type="match status" value="1"/>
</dbReference>
<comment type="caution">
    <text evidence="2">The sequence shown here is derived from an EMBL/GenBank/DDBJ whole genome shotgun (WGS) entry which is preliminary data.</text>
</comment>
<dbReference type="InterPro" id="IPR001173">
    <property type="entry name" value="Glyco_trans_2-like"/>
</dbReference>
<dbReference type="SUPFAM" id="SSF53448">
    <property type="entry name" value="Nucleotide-diphospho-sugar transferases"/>
    <property type="match status" value="1"/>
</dbReference>
<evidence type="ECO:0000259" key="1">
    <source>
        <dbReference type="Pfam" id="PF00535"/>
    </source>
</evidence>